<dbReference type="SUPFAM" id="SSF48576">
    <property type="entry name" value="Terpenoid synthases"/>
    <property type="match status" value="1"/>
</dbReference>
<keyword evidence="2" id="KW-0456">Lyase</keyword>
<accession>A0A4S4K7G4</accession>
<sequence>MQATMIPISPLYEGKTHSLQTVAGNTPAKVARDALVAFMQRTDISIRGFTCDTDGTINRRVRDIVKGWDLGVPPQRYEPYLKTGIELAAAGYGHTPVDVQVHIALYTLLGLCVDDFIVDMHALQEFSTRLNSGLPQLHPVLEYVVDILHRMPEFYLPYACKAIVISTIEFINMTLFEKEIEDMEVCGDALRWVEYKRLRNGIGEAYAFFVWDKFSFPDITTHIQANPEIILIADYMKSVRYYTVPANNP</sequence>
<dbReference type="EMBL" id="SGPJ01000572">
    <property type="protein sequence ID" value="THG93778.1"/>
    <property type="molecule type" value="Genomic_DNA"/>
</dbReference>
<evidence type="ECO:0000313" key="4">
    <source>
        <dbReference type="Proteomes" id="UP000309038"/>
    </source>
</evidence>
<evidence type="ECO:0000256" key="1">
    <source>
        <dbReference type="ARBA" id="ARBA00007946"/>
    </source>
</evidence>
<proteinExistence type="inferred from homology"/>
<name>A0A4S4K7G4_9APHY</name>
<reference evidence="3 4" key="1">
    <citation type="submission" date="2019-02" db="EMBL/GenBank/DDBJ databases">
        <title>Genome sequencing of the rare red list fungi Phlebia centrifuga.</title>
        <authorList>
            <person name="Buettner E."/>
            <person name="Kellner H."/>
        </authorList>
    </citation>
    <scope>NUCLEOTIDE SEQUENCE [LARGE SCALE GENOMIC DNA]</scope>
    <source>
        <strain evidence="3 4">DSM 108282</strain>
    </source>
</reference>
<dbReference type="Proteomes" id="UP000309038">
    <property type="component" value="Unassembled WGS sequence"/>
</dbReference>
<organism evidence="3 4">
    <name type="scientific">Hermanssonia centrifuga</name>
    <dbReference type="NCBI Taxonomy" id="98765"/>
    <lineage>
        <taxon>Eukaryota</taxon>
        <taxon>Fungi</taxon>
        <taxon>Dikarya</taxon>
        <taxon>Basidiomycota</taxon>
        <taxon>Agaricomycotina</taxon>
        <taxon>Agaricomycetes</taxon>
        <taxon>Polyporales</taxon>
        <taxon>Meruliaceae</taxon>
        <taxon>Hermanssonia</taxon>
    </lineage>
</organism>
<dbReference type="GO" id="GO:0016838">
    <property type="term" value="F:carbon-oxygen lyase activity, acting on phosphates"/>
    <property type="evidence" value="ECO:0007669"/>
    <property type="project" value="InterPro"/>
</dbReference>
<dbReference type="InterPro" id="IPR024652">
    <property type="entry name" value="Trichodiene_synth"/>
</dbReference>
<dbReference type="AlphaFoldDB" id="A0A4S4K7G4"/>
<dbReference type="Pfam" id="PF06330">
    <property type="entry name" value="TRI5"/>
    <property type="match status" value="1"/>
</dbReference>
<keyword evidence="4" id="KW-1185">Reference proteome</keyword>
<comment type="caution">
    <text evidence="3">The sequence shown here is derived from an EMBL/GenBank/DDBJ whole genome shotgun (WGS) entry which is preliminary data.</text>
</comment>
<comment type="similarity">
    <text evidence="1">Belongs to the trichodiene synthase family.</text>
</comment>
<protein>
    <recommendedName>
        <fullName evidence="5">Sesquiterpene synthase</fullName>
    </recommendedName>
</protein>
<evidence type="ECO:0000313" key="3">
    <source>
        <dbReference type="EMBL" id="THG93778.1"/>
    </source>
</evidence>
<evidence type="ECO:0000256" key="2">
    <source>
        <dbReference type="ARBA" id="ARBA00023239"/>
    </source>
</evidence>
<gene>
    <name evidence="3" type="ORF">EW026_g7552</name>
</gene>
<dbReference type="InterPro" id="IPR008949">
    <property type="entry name" value="Isoprenoid_synthase_dom_sf"/>
</dbReference>
<dbReference type="Gene3D" id="1.10.600.10">
    <property type="entry name" value="Farnesyl Diphosphate Synthase"/>
    <property type="match status" value="1"/>
</dbReference>
<evidence type="ECO:0008006" key="5">
    <source>
        <dbReference type="Google" id="ProtNLM"/>
    </source>
</evidence>